<organism evidence="1 2">
    <name type="scientific">Streblomastix strix</name>
    <dbReference type="NCBI Taxonomy" id="222440"/>
    <lineage>
        <taxon>Eukaryota</taxon>
        <taxon>Metamonada</taxon>
        <taxon>Preaxostyla</taxon>
        <taxon>Oxymonadida</taxon>
        <taxon>Streblomastigidae</taxon>
        <taxon>Streblomastix</taxon>
    </lineage>
</organism>
<accession>A0A5J4VV58</accession>
<dbReference type="Proteomes" id="UP000324800">
    <property type="component" value="Unassembled WGS sequence"/>
</dbReference>
<name>A0A5J4VV58_9EUKA</name>
<comment type="caution">
    <text evidence="1">The sequence shown here is derived from an EMBL/GenBank/DDBJ whole genome shotgun (WGS) entry which is preliminary data.</text>
</comment>
<proteinExistence type="predicted"/>
<dbReference type="OrthoDB" id="27234at2759"/>
<sequence length="108" mass="12426">MDEVVYNLIKPFVVINSGDNVVAHQGYKSVNATSEWLLYQKAIYRPEWKPCEYIVDVRGNHDTYGITQFFADDNPFIKYSSFPDPGLDLPFSFFGGFNNKKTKSYPNV</sequence>
<evidence type="ECO:0008006" key="3">
    <source>
        <dbReference type="Google" id="ProtNLM"/>
    </source>
</evidence>
<gene>
    <name evidence="1" type="ORF">EZS28_018035</name>
</gene>
<evidence type="ECO:0000313" key="2">
    <source>
        <dbReference type="Proteomes" id="UP000324800"/>
    </source>
</evidence>
<evidence type="ECO:0000313" key="1">
    <source>
        <dbReference type="EMBL" id="KAA6386438.1"/>
    </source>
</evidence>
<dbReference type="AlphaFoldDB" id="A0A5J4VV58"/>
<reference evidence="1 2" key="1">
    <citation type="submission" date="2019-03" db="EMBL/GenBank/DDBJ databases">
        <title>Single cell metagenomics reveals metabolic interactions within the superorganism composed of flagellate Streblomastix strix and complex community of Bacteroidetes bacteria on its surface.</title>
        <authorList>
            <person name="Treitli S.C."/>
            <person name="Kolisko M."/>
            <person name="Husnik F."/>
            <person name="Keeling P."/>
            <person name="Hampl V."/>
        </authorList>
    </citation>
    <scope>NUCLEOTIDE SEQUENCE [LARGE SCALE GENOMIC DNA]</scope>
    <source>
        <strain evidence="1">ST1C</strain>
    </source>
</reference>
<dbReference type="EMBL" id="SNRW01004804">
    <property type="protein sequence ID" value="KAA6386438.1"/>
    <property type="molecule type" value="Genomic_DNA"/>
</dbReference>
<protein>
    <recommendedName>
        <fullName evidence="3">Calcineurin-like phosphoesterase domain-containing protein</fullName>
    </recommendedName>
</protein>